<feature type="region of interest" description="Disordered" evidence="2">
    <location>
        <begin position="247"/>
        <end position="267"/>
    </location>
</feature>
<evidence type="ECO:0000256" key="2">
    <source>
        <dbReference type="SAM" id="MobiDB-lite"/>
    </source>
</evidence>
<reference evidence="3 4" key="1">
    <citation type="journal article" date="2021" name="Sci. Rep.">
        <title>Genome sequencing of the multicellular alga Astrephomene provides insights into convergent evolution of germ-soma differentiation.</title>
        <authorList>
            <person name="Yamashita S."/>
            <person name="Yamamoto K."/>
            <person name="Matsuzaki R."/>
            <person name="Suzuki S."/>
            <person name="Yamaguchi H."/>
            <person name="Hirooka S."/>
            <person name="Minakuchi Y."/>
            <person name="Miyagishima S."/>
            <person name="Kawachi M."/>
            <person name="Toyoda A."/>
            <person name="Nozaki H."/>
        </authorList>
    </citation>
    <scope>NUCLEOTIDE SEQUENCE [LARGE SCALE GENOMIC DNA]</scope>
    <source>
        <strain evidence="3 4">NIES-4017</strain>
    </source>
</reference>
<proteinExistence type="predicted"/>
<name>A0AAD3DHS2_9CHLO</name>
<evidence type="ECO:0000313" key="3">
    <source>
        <dbReference type="EMBL" id="GFR40216.1"/>
    </source>
</evidence>
<protein>
    <submittedName>
        <fullName evidence="3">Uncharacterized protein</fullName>
    </submittedName>
</protein>
<feature type="compositionally biased region" description="Polar residues" evidence="2">
    <location>
        <begin position="256"/>
        <end position="266"/>
    </location>
</feature>
<dbReference type="EMBL" id="BMAR01000001">
    <property type="protein sequence ID" value="GFR40216.1"/>
    <property type="molecule type" value="Genomic_DNA"/>
</dbReference>
<evidence type="ECO:0000256" key="1">
    <source>
        <dbReference type="SAM" id="Coils"/>
    </source>
</evidence>
<gene>
    <name evidence="3" type="ORF">Agub_g782</name>
</gene>
<dbReference type="Proteomes" id="UP001054857">
    <property type="component" value="Unassembled WGS sequence"/>
</dbReference>
<feature type="compositionally biased region" description="Low complexity" evidence="2">
    <location>
        <begin position="283"/>
        <end position="292"/>
    </location>
</feature>
<accession>A0AAD3DHS2</accession>
<feature type="compositionally biased region" description="Polar residues" evidence="2">
    <location>
        <begin position="87"/>
        <end position="106"/>
    </location>
</feature>
<feature type="coiled-coil region" evidence="1">
    <location>
        <begin position="193"/>
        <end position="220"/>
    </location>
</feature>
<organism evidence="3 4">
    <name type="scientific">Astrephomene gubernaculifera</name>
    <dbReference type="NCBI Taxonomy" id="47775"/>
    <lineage>
        <taxon>Eukaryota</taxon>
        <taxon>Viridiplantae</taxon>
        <taxon>Chlorophyta</taxon>
        <taxon>core chlorophytes</taxon>
        <taxon>Chlorophyceae</taxon>
        <taxon>CS clade</taxon>
        <taxon>Chlamydomonadales</taxon>
        <taxon>Astrephomenaceae</taxon>
        <taxon>Astrephomene</taxon>
    </lineage>
</organism>
<sequence length="593" mass="63051">MLVGGGKAGSSSFRPHLSEACGTKLGLDAETCYDRSSEHVILSKSSLTPDCGFTCSNNISDYFGRDFSAECARARTSPSLCGEPATPNGTGDSISSQSPVSNSHSCYGQGHAPLDPLMEESSHCFSTQRRWYGNSCDGADSYAEDARHGAHTSAARHRRFPSAQNGDGLGYDTAFPFATGIGSSNPNVGLTPNDDLNAQLSFANARVEVLEHELRDQRALNEGLALQLQQRDAQLYELRRLQGAHGDCARQDPEANASSAGPSSLPQMGLLSRLHRSREELFPQPQEPQQPQRHATDEEASEQLPAAGVPHPATLFPLGCPYETPSPPSTPAPPHLAAHPEPEAPWPLEAVSERSLALLRLDTPQAFDTMAPPAADLVSGAGGSAGAAESATATAPLAPLLPQHPRHRPQQAMSSPFLAVATAAAASEPNPDHHDRRAHKQDHQDKEQQQHLPQPPEIDSDVEQTKPTPSAPSAPTISPFAAASSTAAAAMSDSVTPAHADALSSASDLHPLLAQERRRTDRAHAALLVSSRQAQRLSHQVAALQVRQEALLQELKDWRSACLENHRKLARLRRAAAEAVEAGGSGVGGRRAE</sequence>
<feature type="compositionally biased region" description="Low complexity" evidence="2">
    <location>
        <begin position="467"/>
        <end position="478"/>
    </location>
</feature>
<dbReference type="AlphaFoldDB" id="A0AAD3DHS2"/>
<feature type="compositionally biased region" description="Basic and acidic residues" evidence="2">
    <location>
        <begin position="430"/>
        <end position="449"/>
    </location>
</feature>
<keyword evidence="4" id="KW-1185">Reference proteome</keyword>
<feature type="region of interest" description="Disordered" evidence="2">
    <location>
        <begin position="423"/>
        <end position="478"/>
    </location>
</feature>
<feature type="region of interest" description="Disordered" evidence="2">
    <location>
        <begin position="282"/>
        <end position="342"/>
    </location>
</feature>
<evidence type="ECO:0000313" key="4">
    <source>
        <dbReference type="Proteomes" id="UP001054857"/>
    </source>
</evidence>
<keyword evidence="1" id="KW-0175">Coiled coil</keyword>
<feature type="region of interest" description="Disordered" evidence="2">
    <location>
        <begin position="77"/>
        <end position="107"/>
    </location>
</feature>
<comment type="caution">
    <text evidence="3">The sequence shown here is derived from an EMBL/GenBank/DDBJ whole genome shotgun (WGS) entry which is preliminary data.</text>
</comment>
<feature type="compositionally biased region" description="Pro residues" evidence="2">
    <location>
        <begin position="324"/>
        <end position="334"/>
    </location>
</feature>
<feature type="region of interest" description="Disordered" evidence="2">
    <location>
        <begin position="147"/>
        <end position="167"/>
    </location>
</feature>